<evidence type="ECO:0000256" key="3">
    <source>
        <dbReference type="ARBA" id="ARBA00009370"/>
    </source>
</evidence>
<dbReference type="GO" id="GO:0004252">
    <property type="term" value="F:serine-type endopeptidase activity"/>
    <property type="evidence" value="ECO:0007669"/>
    <property type="project" value="InterPro"/>
</dbReference>
<dbReference type="PROSITE" id="PS00501">
    <property type="entry name" value="SPASE_I_1"/>
    <property type="match status" value="1"/>
</dbReference>
<dbReference type="SUPFAM" id="SSF51306">
    <property type="entry name" value="LexA/Signal peptidase"/>
    <property type="match status" value="1"/>
</dbReference>
<dbReference type="CDD" id="cd06530">
    <property type="entry name" value="S26_SPase_I"/>
    <property type="match status" value="1"/>
</dbReference>
<dbReference type="Gene3D" id="2.10.109.10">
    <property type="entry name" value="Umud Fragment, subunit A"/>
    <property type="match status" value="1"/>
</dbReference>
<keyword evidence="5 8" id="KW-0645">Protease</keyword>
<proteinExistence type="inferred from homology"/>
<keyword evidence="8" id="KW-1133">Transmembrane helix</keyword>
<keyword evidence="8" id="KW-0472">Membrane</keyword>
<dbReference type="GO" id="GO:0009003">
    <property type="term" value="F:signal peptidase activity"/>
    <property type="evidence" value="ECO:0007669"/>
    <property type="project" value="UniProtKB-EC"/>
</dbReference>
<dbReference type="GO" id="GO:0005886">
    <property type="term" value="C:plasma membrane"/>
    <property type="evidence" value="ECO:0007669"/>
    <property type="project" value="UniProtKB-SubCell"/>
</dbReference>
<dbReference type="InterPro" id="IPR019756">
    <property type="entry name" value="Pept_S26A_signal_pept_1_Ser-AS"/>
</dbReference>
<comment type="catalytic activity">
    <reaction evidence="1 8">
        <text>Cleavage of hydrophobic, N-terminal signal or leader sequences from secreted and periplasmic proteins.</text>
        <dbReference type="EC" id="3.4.21.89"/>
    </reaction>
</comment>
<feature type="active site" evidence="7">
    <location>
        <position position="45"/>
    </location>
</feature>
<dbReference type="Proteomes" id="UP000269352">
    <property type="component" value="Unassembled WGS sequence"/>
</dbReference>
<evidence type="ECO:0000256" key="8">
    <source>
        <dbReference type="RuleBase" id="RU362042"/>
    </source>
</evidence>
<evidence type="ECO:0000256" key="5">
    <source>
        <dbReference type="ARBA" id="ARBA00022670"/>
    </source>
</evidence>
<evidence type="ECO:0000313" key="10">
    <source>
        <dbReference type="EMBL" id="GBR74341.1"/>
    </source>
</evidence>
<keyword evidence="6 8" id="KW-0378">Hydrolase</keyword>
<reference evidence="10 11" key="1">
    <citation type="journal article" date="2019" name="ISME J.">
        <title>Genome analyses of uncultured TG2/ZB3 bacteria in 'Margulisbacteria' specifically attached to ectosymbiotic spirochetes of protists in the termite gut.</title>
        <authorList>
            <person name="Utami Y.D."/>
            <person name="Kuwahara H."/>
            <person name="Igai K."/>
            <person name="Murakami T."/>
            <person name="Sugaya K."/>
            <person name="Morikawa T."/>
            <person name="Nagura Y."/>
            <person name="Yuki M."/>
            <person name="Deevong P."/>
            <person name="Inoue T."/>
            <person name="Kihara K."/>
            <person name="Lo N."/>
            <person name="Yamada A."/>
            <person name="Ohkuma M."/>
            <person name="Hongoh Y."/>
        </authorList>
    </citation>
    <scope>NUCLEOTIDE SEQUENCE [LARGE SCALE GENOMIC DNA]</scope>
    <source>
        <strain evidence="10">NkOx7-01</strain>
    </source>
</reference>
<evidence type="ECO:0000313" key="11">
    <source>
        <dbReference type="Proteomes" id="UP000269352"/>
    </source>
</evidence>
<dbReference type="PROSITE" id="PS00761">
    <property type="entry name" value="SPASE_I_3"/>
    <property type="match status" value="1"/>
</dbReference>
<evidence type="ECO:0000256" key="7">
    <source>
        <dbReference type="PIRSR" id="PIRSR600223-1"/>
    </source>
</evidence>
<feature type="domain" description="Peptidase S26" evidence="9">
    <location>
        <begin position="16"/>
        <end position="231"/>
    </location>
</feature>
<dbReference type="InterPro" id="IPR019533">
    <property type="entry name" value="Peptidase_S26"/>
</dbReference>
<organism evidence="10 11">
    <name type="scientific">Termititenax aidoneus</name>
    <dbReference type="NCBI Taxonomy" id="2218524"/>
    <lineage>
        <taxon>Bacteria</taxon>
        <taxon>Bacillati</taxon>
        <taxon>Candidatus Margulisiibacteriota</taxon>
        <taxon>Candidatus Termititenacia</taxon>
        <taxon>Candidatus Termititenacales</taxon>
        <taxon>Candidatus Termititenacaceae</taxon>
        <taxon>Candidatus Termititenax</taxon>
    </lineage>
</organism>
<keyword evidence="8" id="KW-0812">Transmembrane</keyword>
<feature type="transmembrane region" description="Helical" evidence="8">
    <location>
        <begin position="21"/>
        <end position="41"/>
    </location>
</feature>
<evidence type="ECO:0000256" key="1">
    <source>
        <dbReference type="ARBA" id="ARBA00000677"/>
    </source>
</evidence>
<protein>
    <recommendedName>
        <fullName evidence="4 8">Signal peptidase I</fullName>
        <ecNumber evidence="4 8">3.4.21.89</ecNumber>
    </recommendedName>
</protein>
<dbReference type="PANTHER" id="PTHR43390">
    <property type="entry name" value="SIGNAL PEPTIDASE I"/>
    <property type="match status" value="1"/>
</dbReference>
<evidence type="ECO:0000256" key="4">
    <source>
        <dbReference type="ARBA" id="ARBA00013208"/>
    </source>
</evidence>
<comment type="subcellular location">
    <subcellularLocation>
        <location evidence="2">Cell membrane</location>
        <topology evidence="2">Single-pass type II membrane protein</topology>
    </subcellularLocation>
    <subcellularLocation>
        <location evidence="8">Membrane</location>
        <topology evidence="8">Single-pass type II membrane protein</topology>
    </subcellularLocation>
</comment>
<comment type="caution">
    <text evidence="10">The sequence shown here is derived from an EMBL/GenBank/DDBJ whole genome shotgun (WGS) entry which is preliminary data.</text>
</comment>
<evidence type="ECO:0000259" key="9">
    <source>
        <dbReference type="Pfam" id="PF10502"/>
    </source>
</evidence>
<evidence type="ECO:0000256" key="2">
    <source>
        <dbReference type="ARBA" id="ARBA00004401"/>
    </source>
</evidence>
<dbReference type="AlphaFoldDB" id="A0A388TEE9"/>
<dbReference type="EC" id="3.4.21.89" evidence="4 8"/>
<dbReference type="InterPro" id="IPR036286">
    <property type="entry name" value="LexA/Signal_pep-like_sf"/>
</dbReference>
<dbReference type="InterPro" id="IPR019758">
    <property type="entry name" value="Pept_S26A_signal_pept_1_CS"/>
</dbReference>
<dbReference type="PANTHER" id="PTHR43390:SF1">
    <property type="entry name" value="CHLOROPLAST PROCESSING PEPTIDASE"/>
    <property type="match status" value="1"/>
</dbReference>
<feature type="active site" evidence="7">
    <location>
        <position position="151"/>
    </location>
</feature>
<sequence>MFFSKKTGELKPKKKESIWSILGVIVFALLLKATVLTIFIIPSGSMIPTLNVGDVLIVNRLYFGLSNPLREAWYADKLLFVLPNPWFQSGSPLVKTRFLLNFGVKPKRLDIVIFKVPLSPQPARDYTYEIDGKTLHAYFIQPGRAGMDYVKRCIGLPGDVVELRNGRVLINGEYLPDQDKFTWNNDNSYYGPLKVPEGHYFVLGDNRPHSSDSRYWGFVPEDHLVGVARWIALPPWRWRILK</sequence>
<keyword evidence="11" id="KW-1185">Reference proteome</keyword>
<name>A0A388TEE9_TERA1</name>
<dbReference type="InterPro" id="IPR000223">
    <property type="entry name" value="Pept_S26A_signal_pept_1"/>
</dbReference>
<accession>A0A388TEE9</accession>
<dbReference type="GO" id="GO:0006465">
    <property type="term" value="P:signal peptide processing"/>
    <property type="evidence" value="ECO:0007669"/>
    <property type="project" value="InterPro"/>
</dbReference>
<comment type="similarity">
    <text evidence="3 8">Belongs to the peptidase S26 family.</text>
</comment>
<dbReference type="EMBL" id="BGZN01000041">
    <property type="protein sequence ID" value="GBR74341.1"/>
    <property type="molecule type" value="Genomic_DNA"/>
</dbReference>
<gene>
    <name evidence="10" type="primary">lepB</name>
    <name evidence="10" type="ORF">NO1_1535</name>
</gene>
<dbReference type="PRINTS" id="PR00727">
    <property type="entry name" value="LEADERPTASE"/>
</dbReference>
<dbReference type="NCBIfam" id="TIGR02227">
    <property type="entry name" value="sigpep_I_bact"/>
    <property type="match status" value="1"/>
</dbReference>
<evidence type="ECO:0000256" key="6">
    <source>
        <dbReference type="ARBA" id="ARBA00022801"/>
    </source>
</evidence>
<dbReference type="Pfam" id="PF10502">
    <property type="entry name" value="Peptidase_S26"/>
    <property type="match status" value="1"/>
</dbReference>